<dbReference type="GO" id="GO:0005829">
    <property type="term" value="C:cytosol"/>
    <property type="evidence" value="ECO:0007669"/>
    <property type="project" value="TreeGrafter"/>
</dbReference>
<evidence type="ECO:0000256" key="2">
    <source>
        <dbReference type="SAM" id="MobiDB-lite"/>
    </source>
</evidence>
<name>A0A1F5LXZ6_PENAI</name>
<organism evidence="3 4">
    <name type="scientific">Penicillium arizonense</name>
    <dbReference type="NCBI Taxonomy" id="1835702"/>
    <lineage>
        <taxon>Eukaryota</taxon>
        <taxon>Fungi</taxon>
        <taxon>Dikarya</taxon>
        <taxon>Ascomycota</taxon>
        <taxon>Pezizomycotina</taxon>
        <taxon>Eurotiomycetes</taxon>
        <taxon>Eurotiomycetidae</taxon>
        <taxon>Eurotiales</taxon>
        <taxon>Aspergillaceae</taxon>
        <taxon>Penicillium</taxon>
    </lineage>
</organism>
<dbReference type="OrthoDB" id="755951at2759"/>
<sequence length="854" mass="96897">MVLRFLPWTIDFKATPCADQRDDSVSHAAFDGPAPIVGRLSCMNLNPTDTPDNPPLTSEAVRDDLIFKGYASGQSDDDWKDPHLQSFGYSERHEVHWGRSQRYNQPRSTATGLPGSPVVKFSSPLVQEPIYLALDGLHDASHLGDQENTWASGSSDDGWIDPSQRHQFRSGRSQRFNQPRTTATRAPGSSTASTLRPQAPCFEPQDGSLDASALEEPENAWGLLSTAEWTTRASEQGNGGLHNAIRVGIREGAIGNQMWVGTLGMPIDSQSQLVFVDDNTFEGHYTQFCRSVLWPVLHYQMQEGPRHAEYEEFSWDQYVKVNEAFADVIIREWKKGDTIWVFDYHLLLLPEILRSRLPRPDIGFFLTTPFPSYEVFRCLFSREKLLNGMLGADLVSFQAEEYQNHFIQCCCRLLGLETVKSALQVKQRLVRVWYESLQIDSVFLQRVRQTSDVKAWMTAIGNKYKGKRLIAARDRLDAPGGVKHKLLAYERFLKRYPKWRHTVVLIQVISAAPEIPELGAEVSKIATRINARYSTVAHQPLVLLQEDINYSQFIALLSVADIFLSTTLREGLNLTCHEYFKCQGQPHSGTSYGSMIVSEFAETGAIDISYQCNPWDYKSCAKMINEVLEAPLRRRRLKWHLQKKELESMEHGWLDWLQSRLSLAWKARYPPKNDASAPILRAVAHLYNSSNTHVFFLEDGALFGEGPGHMSLEALGTLSALAASPSNIVYITSRRSRVDMQHVIAALPSNIGFILECGSLIREVSSTKFHFWKTEQSQAWLDGIWNMTKHCRQRVEGSFIEQRDNSMVFRYDMALDYPAAIRFANDLAYQARAFRGRESYRSSTETLLYTPSPI</sequence>
<comment type="caution">
    <text evidence="3">The sequence shown here is derived from an EMBL/GenBank/DDBJ whole genome shotgun (WGS) entry which is preliminary data.</text>
</comment>
<dbReference type="Proteomes" id="UP000177622">
    <property type="component" value="Unassembled WGS sequence"/>
</dbReference>
<dbReference type="STRING" id="1835702.A0A1F5LXZ6"/>
<feature type="compositionally biased region" description="Polar residues" evidence="2">
    <location>
        <begin position="146"/>
        <end position="155"/>
    </location>
</feature>
<evidence type="ECO:0000256" key="1">
    <source>
        <dbReference type="ARBA" id="ARBA00005409"/>
    </source>
</evidence>
<gene>
    <name evidence="3" type="ORF">PENARI_c001G10002</name>
</gene>
<dbReference type="Gene3D" id="3.40.50.1000">
    <property type="entry name" value="HAD superfamily/HAD-like"/>
    <property type="match status" value="1"/>
</dbReference>
<dbReference type="GO" id="GO:0005992">
    <property type="term" value="P:trehalose biosynthetic process"/>
    <property type="evidence" value="ECO:0007669"/>
    <property type="project" value="InterPro"/>
</dbReference>
<evidence type="ECO:0000313" key="4">
    <source>
        <dbReference type="Proteomes" id="UP000177622"/>
    </source>
</evidence>
<accession>A0A1F5LXZ6</accession>
<dbReference type="Gene3D" id="3.30.70.1020">
    <property type="entry name" value="Trehalose-6-phosphate phosphatase related protein, domain 2"/>
    <property type="match status" value="1"/>
</dbReference>
<protein>
    <submittedName>
        <fullName evidence="3">Uncharacterized protein</fullName>
    </submittedName>
</protein>
<comment type="similarity">
    <text evidence="1">In the N-terminal section; belongs to the glycosyltransferase 20 family.</text>
</comment>
<dbReference type="PANTHER" id="PTHR10788:SF15">
    <property type="entry name" value="TREHALOSE SYNTHASE COMPLEX REGULATORY SUBUNIT TPS3-RELATED"/>
    <property type="match status" value="1"/>
</dbReference>
<proteinExistence type="inferred from homology"/>
<keyword evidence="4" id="KW-1185">Reference proteome</keyword>
<dbReference type="PANTHER" id="PTHR10788">
    <property type="entry name" value="TREHALOSE-6-PHOSPHATE SYNTHASE"/>
    <property type="match status" value="1"/>
</dbReference>
<dbReference type="GO" id="GO:0003825">
    <property type="term" value="F:alpha,alpha-trehalose-phosphate synthase (UDP-forming) activity"/>
    <property type="evidence" value="ECO:0007669"/>
    <property type="project" value="TreeGrafter"/>
</dbReference>
<dbReference type="GeneID" id="34571648"/>
<dbReference type="CDD" id="cd03788">
    <property type="entry name" value="GT20_TPS"/>
    <property type="match status" value="1"/>
</dbReference>
<dbReference type="AlphaFoldDB" id="A0A1F5LXZ6"/>
<dbReference type="Pfam" id="PF00982">
    <property type="entry name" value="Glyco_transf_20"/>
    <property type="match status" value="1"/>
</dbReference>
<dbReference type="GO" id="GO:0005946">
    <property type="term" value="C:alpha,alpha-trehalose-phosphate synthase complex (UDP-forming)"/>
    <property type="evidence" value="ECO:0007669"/>
    <property type="project" value="TreeGrafter"/>
</dbReference>
<dbReference type="InterPro" id="IPR023214">
    <property type="entry name" value="HAD_sf"/>
</dbReference>
<dbReference type="SUPFAM" id="SSF53756">
    <property type="entry name" value="UDP-Glycosyltransferase/glycogen phosphorylase"/>
    <property type="match status" value="1"/>
</dbReference>
<feature type="compositionally biased region" description="Polar residues" evidence="2">
    <location>
        <begin position="170"/>
        <end position="196"/>
    </location>
</feature>
<reference evidence="3 4" key="1">
    <citation type="journal article" date="2016" name="Sci. Rep.">
        <title>Penicillium arizonense, a new, genome sequenced fungal species, reveals a high chemical diversity in secreted metabolites.</title>
        <authorList>
            <person name="Grijseels S."/>
            <person name="Nielsen J.C."/>
            <person name="Randelovic M."/>
            <person name="Nielsen J."/>
            <person name="Nielsen K.F."/>
            <person name="Workman M."/>
            <person name="Frisvad J.C."/>
        </authorList>
    </citation>
    <scope>NUCLEOTIDE SEQUENCE [LARGE SCALE GENOMIC DNA]</scope>
    <source>
        <strain evidence="3 4">CBS 141311</strain>
    </source>
</reference>
<dbReference type="GO" id="GO:0004805">
    <property type="term" value="F:trehalose-phosphatase activity"/>
    <property type="evidence" value="ECO:0007669"/>
    <property type="project" value="TreeGrafter"/>
</dbReference>
<dbReference type="RefSeq" id="XP_022493460.1">
    <property type="nucleotide sequence ID" value="XM_022626914.1"/>
</dbReference>
<dbReference type="Pfam" id="PF02358">
    <property type="entry name" value="Trehalose_PPase"/>
    <property type="match status" value="1"/>
</dbReference>
<dbReference type="InterPro" id="IPR003337">
    <property type="entry name" value="Trehalose_PPase"/>
</dbReference>
<feature type="region of interest" description="Disordered" evidence="2">
    <location>
        <begin position="145"/>
        <end position="209"/>
    </location>
</feature>
<dbReference type="InterPro" id="IPR001830">
    <property type="entry name" value="Glyco_trans_20"/>
</dbReference>
<evidence type="ECO:0000313" key="3">
    <source>
        <dbReference type="EMBL" id="OGE58037.1"/>
    </source>
</evidence>
<dbReference type="Gene3D" id="3.40.50.2000">
    <property type="entry name" value="Glycogen Phosphorylase B"/>
    <property type="match status" value="2"/>
</dbReference>
<dbReference type="EMBL" id="LXJU01000001">
    <property type="protein sequence ID" value="OGE58037.1"/>
    <property type="molecule type" value="Genomic_DNA"/>
</dbReference>